<evidence type="ECO:0000259" key="17">
    <source>
        <dbReference type="PROSITE" id="PS50112"/>
    </source>
</evidence>
<feature type="transmembrane region" description="Helical" evidence="14">
    <location>
        <begin position="259"/>
        <end position="281"/>
    </location>
</feature>
<evidence type="ECO:0000256" key="6">
    <source>
        <dbReference type="ARBA" id="ARBA00022723"/>
    </source>
</evidence>
<feature type="domain" description="PAC" evidence="18">
    <location>
        <begin position="391"/>
        <end position="444"/>
    </location>
</feature>
<reference evidence="19 20" key="1">
    <citation type="journal article" date="2018" name="ISME J.">
        <title>Endosymbiont genomes yield clues of tubeworm success.</title>
        <authorList>
            <person name="Li Y."/>
            <person name="Liles M.R."/>
            <person name="Halanych K.M."/>
        </authorList>
    </citation>
    <scope>NUCLEOTIDE SEQUENCE [LARGE SCALE GENOMIC DNA]</scope>
    <source>
        <strain evidence="19">A1464</strain>
    </source>
</reference>
<dbReference type="InterPro" id="IPR012312">
    <property type="entry name" value="Hemerythrin-like"/>
</dbReference>
<dbReference type="GO" id="GO:0046872">
    <property type="term" value="F:metal ion binding"/>
    <property type="evidence" value="ECO:0007669"/>
    <property type="project" value="UniProtKB-KW"/>
</dbReference>
<dbReference type="CDD" id="cd00130">
    <property type="entry name" value="PAS"/>
    <property type="match status" value="4"/>
</dbReference>
<feature type="transmembrane region" description="Helical" evidence="14">
    <location>
        <begin position="116"/>
        <end position="138"/>
    </location>
</feature>
<dbReference type="SUPFAM" id="SSF55785">
    <property type="entry name" value="PYP-like sensor domain (PAS domain)"/>
    <property type="match status" value="4"/>
</dbReference>
<dbReference type="FunFam" id="3.30.450.20:FF:000060">
    <property type="entry name" value="Sensor protein FixL"/>
    <property type="match status" value="1"/>
</dbReference>
<dbReference type="InterPro" id="IPR013655">
    <property type="entry name" value="PAS_fold_3"/>
</dbReference>
<dbReference type="PROSITE" id="PS50109">
    <property type="entry name" value="HIS_KIN"/>
    <property type="match status" value="1"/>
</dbReference>
<dbReference type="Pfam" id="PF00072">
    <property type="entry name" value="Response_reg"/>
    <property type="match status" value="1"/>
</dbReference>
<dbReference type="EC" id="2.7.13.3" evidence="3"/>
<evidence type="ECO:0000256" key="3">
    <source>
        <dbReference type="ARBA" id="ARBA00012438"/>
    </source>
</evidence>
<dbReference type="Pfam" id="PF02518">
    <property type="entry name" value="HATPase_c"/>
    <property type="match status" value="1"/>
</dbReference>
<evidence type="ECO:0000256" key="4">
    <source>
        <dbReference type="ARBA" id="ARBA00022553"/>
    </source>
</evidence>
<dbReference type="InterPro" id="IPR000700">
    <property type="entry name" value="PAS-assoc_C"/>
</dbReference>
<dbReference type="Pfam" id="PF08447">
    <property type="entry name" value="PAS_3"/>
    <property type="match status" value="1"/>
</dbReference>
<dbReference type="PROSITE" id="PS50113">
    <property type="entry name" value="PAC"/>
    <property type="match status" value="2"/>
</dbReference>
<dbReference type="CDD" id="cd00082">
    <property type="entry name" value="HisKA"/>
    <property type="match status" value="1"/>
</dbReference>
<dbReference type="InterPro" id="IPR005467">
    <property type="entry name" value="His_kinase_dom"/>
</dbReference>
<evidence type="ECO:0000256" key="12">
    <source>
        <dbReference type="ARBA" id="ARBA00070616"/>
    </source>
</evidence>
<dbReference type="NCBIfam" id="TIGR02481">
    <property type="entry name" value="hemeryth_dom"/>
    <property type="match status" value="1"/>
</dbReference>
<dbReference type="Proteomes" id="UP000254266">
    <property type="component" value="Unassembled WGS sequence"/>
</dbReference>
<feature type="transmembrane region" description="Helical" evidence="14">
    <location>
        <begin position="75"/>
        <end position="96"/>
    </location>
</feature>
<dbReference type="PANTHER" id="PTHR43304:SF1">
    <property type="entry name" value="PAC DOMAIN-CONTAINING PROTEIN"/>
    <property type="match status" value="1"/>
</dbReference>
<sequence length="1663" mass="188570">MVKTGSGLYLNLIIILGTGTSFLLGLMVLFGWYTNNSSLIQVSPEFVPMQYNTALCFVLSGLSAYSIFKRKNVIASMFAFVTICIAILTLSQYVLITDFGIDQFFMQHAITVKSFYPGRMAPETAFSFIIVSSSLILLNSGSLKHINMPLICGVLGSLLIGVSLVALSGYMLALDEAYGLGDLTQMAVHTSLGFVCLGIAITGLAWKESDMDVSYLPSWFPVILGVGGFVIVFSIWLALESHNKSLVIEYANYAHLNKLNDLFLVMGILLAILFSVLSYYVQVARNRQELFRVINNRLTTQIHERNVAVNELAESEERWSFALEGNKDGVWDWNLISNEIYFSFQFKEILGYQDDEIQNDFEEWDKRIHPDDKVETYEELDKYIDGAIPSFEIEHRLLCKDGSYKWVLDRGMVVSWADDNKPERMIGTISDITRRKLLEEESVILIHDKGERVKEITCMHAVTESIQSRLSLEEVFQDTVDSIPAGWHYPEFTRARITFDKIEYVSEVFDDTQWMQSSDIVVSNKVRGKIEVFYIKEFSELYEGPFLKEERELINSLSSKLGRAVDLKTTEEKLTKSRRLYVTLSQINQAIVRESDKNKLFQIISDIVIEYGEFKFVWFGLIDESTKQINPVAYSGNGTEYIKTIKLSLTDDLTKACPVVSSIINEKSTVLNDLENDPDFSPWRENALNKGYLSLASFPFSLKDEIIGAFNVYSESRNFFDDDEINLLEKAANDITFALEKIEDEKNRKLAEKKALHSGKLLNSVFQVIPDLFFLLDKDDFILEFRSGNSSDLYVKPDNFIGKRMQDVIPEPVASQFEEKLLLARDSGVLVAFEYELIIAQQPRYWEARISRLPNESQVIAIVRDITDSKKTADNIRAYSQHLKLYQEQTPLAAIEWNTDFQVIDWNAAAEEMFGYTLDEVKGRDFVDIMLPASAIIDVKKIWEDLISQTGGNKSINENLTKDGQIILCEWHNTPLRDESGKVIGAASLVLDVTSEHKSKQALLEKEREQREILNSMVDAVITIDENGCIETFNQTAETLFGYKFDEIKGKSINLLMPEIHSNKHDGYIKKYIATGNKKVIGLSREVEGVNKNKQIIPLRISVAELPVSVDGKHRFIGSCQDLTNIKQQEEKLRRTQKMDALGKLTGGIAHDYNNMLGVILGYSDLLKTMLVDQPKLADYASQINYAGKRGAKLTKKLLSFSRKGNPEATKLSINTILLEQQDMLEKTLTVRIKLLFNLADDVWPIYLDHNDLEDAILNMSINAMHAMQDKTSAASLTITTQNASLNDLEAQLLNIPSGDYVQLSLLDTGCGMDELTQEKLFDPFFSTKGDKGTGLGLSQVFGFVKRAGGVINVTSQLNYGSEFVIYFPRYQESGESFDELNEIETSFQGKGSILVVDDEAALRDLASVMLRQNGYEVISAENGRIALSILEKDNFDLMISDIVMPEMDGYELATIVQNKYPEIKIQLVSGYNDESSNKDIDINLQSNLLRKPYESKELLRNIRVLLSSDVANELTTKNKSIKAIEWSDVYSVGIEDIDNDHKKLLLLLNRSITIANNHLSSNELGGILDELIDYTQYHFKREENIMEENGYPQFDKHRKVHELIVREVQHYKIKYDQGELSVEKFLEFLSVWLKDHILGLDKSIGEYIKGKNTGNSHGREEL</sequence>
<keyword evidence="14" id="KW-1133">Transmembrane helix</keyword>
<evidence type="ECO:0000256" key="7">
    <source>
        <dbReference type="ARBA" id="ARBA00022741"/>
    </source>
</evidence>
<evidence type="ECO:0000256" key="14">
    <source>
        <dbReference type="SAM" id="Phobius"/>
    </source>
</evidence>
<dbReference type="PRINTS" id="PR00344">
    <property type="entry name" value="BCTRLSENSOR"/>
</dbReference>
<dbReference type="Pfam" id="PF01814">
    <property type="entry name" value="Hemerythrin"/>
    <property type="match status" value="1"/>
</dbReference>
<feature type="domain" description="PAC" evidence="18">
    <location>
        <begin position="949"/>
        <end position="1005"/>
    </location>
</feature>
<dbReference type="Gene3D" id="3.30.450.20">
    <property type="entry name" value="PAS domain"/>
    <property type="match status" value="4"/>
</dbReference>
<feature type="transmembrane region" description="Helical" evidence="14">
    <location>
        <begin position="150"/>
        <end position="174"/>
    </location>
</feature>
<feature type="transmembrane region" description="Helical" evidence="14">
    <location>
        <begin position="218"/>
        <end position="239"/>
    </location>
</feature>
<dbReference type="SUPFAM" id="SSF55781">
    <property type="entry name" value="GAF domain-like"/>
    <property type="match status" value="1"/>
</dbReference>
<evidence type="ECO:0000256" key="8">
    <source>
        <dbReference type="ARBA" id="ARBA00022777"/>
    </source>
</evidence>
<keyword evidence="8" id="KW-0418">Kinase</keyword>
<feature type="domain" description="Histidine kinase" evidence="15">
    <location>
        <begin position="1148"/>
        <end position="1372"/>
    </location>
</feature>
<keyword evidence="10" id="KW-0408">Iron</keyword>
<dbReference type="InterPro" id="IPR035938">
    <property type="entry name" value="Hemerythrin-like_sf"/>
</dbReference>
<comment type="similarity">
    <text evidence="2">Belongs to the hemerythrin family.</text>
</comment>
<dbReference type="NCBIfam" id="NF033749">
    <property type="entry name" value="bact_hemeryth"/>
    <property type="match status" value="1"/>
</dbReference>
<feature type="domain" description="PAS" evidence="17">
    <location>
        <begin position="315"/>
        <end position="387"/>
    </location>
</feature>
<dbReference type="InterPro" id="IPR000014">
    <property type="entry name" value="PAS"/>
</dbReference>
<protein>
    <recommendedName>
        <fullName evidence="12">Sensor protein FixL</fullName>
        <ecNumber evidence="3">2.7.13.3</ecNumber>
    </recommendedName>
</protein>
<dbReference type="PROSITE" id="PS50110">
    <property type="entry name" value="RESPONSE_REGULATORY"/>
    <property type="match status" value="1"/>
</dbReference>
<dbReference type="NCBIfam" id="TIGR00229">
    <property type="entry name" value="sensory_box"/>
    <property type="match status" value="3"/>
</dbReference>
<dbReference type="InterPro" id="IPR004358">
    <property type="entry name" value="Sig_transdc_His_kin-like_C"/>
</dbReference>
<dbReference type="InterPro" id="IPR016131">
    <property type="entry name" value="Haemerythrin_Fe_BS"/>
</dbReference>
<keyword evidence="7" id="KW-0547">Nucleotide-binding</keyword>
<evidence type="ECO:0000256" key="13">
    <source>
        <dbReference type="PROSITE-ProRule" id="PRU00169"/>
    </source>
</evidence>
<dbReference type="Pfam" id="PF13426">
    <property type="entry name" value="PAS_9"/>
    <property type="match status" value="1"/>
</dbReference>
<feature type="domain" description="Response regulatory" evidence="16">
    <location>
        <begin position="1393"/>
        <end position="1507"/>
    </location>
</feature>
<dbReference type="Pfam" id="PF13185">
    <property type="entry name" value="GAF_2"/>
    <property type="match status" value="1"/>
</dbReference>
<dbReference type="InterPro" id="IPR036890">
    <property type="entry name" value="HATPase_C_sf"/>
</dbReference>
<evidence type="ECO:0000313" key="20">
    <source>
        <dbReference type="Proteomes" id="UP000254266"/>
    </source>
</evidence>
<dbReference type="GO" id="GO:0000155">
    <property type="term" value="F:phosphorelay sensor kinase activity"/>
    <property type="evidence" value="ECO:0007669"/>
    <property type="project" value="InterPro"/>
</dbReference>
<dbReference type="InterPro" id="IPR029016">
    <property type="entry name" value="GAF-like_dom_sf"/>
</dbReference>
<dbReference type="Gene3D" id="1.10.287.130">
    <property type="match status" value="1"/>
</dbReference>
<keyword evidence="14" id="KW-0812">Transmembrane</keyword>
<feature type="domain" description="PAS" evidence="17">
    <location>
        <begin position="1006"/>
        <end position="1059"/>
    </location>
</feature>
<dbReference type="Pfam" id="PF08448">
    <property type="entry name" value="PAS_4"/>
    <property type="match status" value="2"/>
</dbReference>
<evidence type="ECO:0000256" key="10">
    <source>
        <dbReference type="ARBA" id="ARBA00023004"/>
    </source>
</evidence>
<name>A0A370DLB6_9GAMM</name>
<keyword evidence="20" id="KW-1185">Reference proteome</keyword>
<dbReference type="SMART" id="SM00387">
    <property type="entry name" value="HATPase_c"/>
    <property type="match status" value="1"/>
</dbReference>
<dbReference type="InterPro" id="IPR035965">
    <property type="entry name" value="PAS-like_dom_sf"/>
</dbReference>
<feature type="domain" description="PAS" evidence="17">
    <location>
        <begin position="879"/>
        <end position="932"/>
    </location>
</feature>
<dbReference type="SUPFAM" id="SSF47384">
    <property type="entry name" value="Homodimeric domain of signal transducing histidine kinase"/>
    <property type="match status" value="1"/>
</dbReference>
<keyword evidence="14" id="KW-0472">Membrane</keyword>
<dbReference type="CDD" id="cd12107">
    <property type="entry name" value="Hemerythrin"/>
    <property type="match status" value="1"/>
</dbReference>
<dbReference type="Gene3D" id="1.20.120.50">
    <property type="entry name" value="Hemerythrin-like"/>
    <property type="match status" value="1"/>
</dbReference>
<gene>
    <name evidence="19" type="ORF">DIZ80_01890</name>
</gene>
<dbReference type="InterPro" id="IPR011006">
    <property type="entry name" value="CheY-like_superfamily"/>
</dbReference>
<dbReference type="SUPFAM" id="SSF52172">
    <property type="entry name" value="CheY-like"/>
    <property type="match status" value="1"/>
</dbReference>
<dbReference type="EMBL" id="QFXC01000003">
    <property type="protein sequence ID" value="RDH85701.1"/>
    <property type="molecule type" value="Genomic_DNA"/>
</dbReference>
<evidence type="ECO:0000256" key="11">
    <source>
        <dbReference type="ARBA" id="ARBA00059827"/>
    </source>
</evidence>
<feature type="transmembrane region" description="Helical" evidence="14">
    <location>
        <begin position="49"/>
        <end position="68"/>
    </location>
</feature>
<dbReference type="Gene3D" id="3.30.565.10">
    <property type="entry name" value="Histidine kinase-like ATPase, C-terminal domain"/>
    <property type="match status" value="1"/>
</dbReference>
<dbReference type="InterPro" id="IPR001789">
    <property type="entry name" value="Sig_transdc_resp-reg_receiver"/>
</dbReference>
<comment type="function">
    <text evidence="11">Putative oxygen sensor; modulates the activity of FixJ, a transcriptional activator of nitrogen fixation fixK gene. FixL probably acts as a kinase that phosphorylates FixJ.</text>
</comment>
<dbReference type="SMART" id="SM00086">
    <property type="entry name" value="PAC"/>
    <property type="match status" value="4"/>
</dbReference>
<dbReference type="InterPro" id="IPR003018">
    <property type="entry name" value="GAF"/>
</dbReference>
<accession>A0A370DLB6</accession>
<dbReference type="SMART" id="SM00091">
    <property type="entry name" value="PAS"/>
    <property type="match status" value="4"/>
</dbReference>
<dbReference type="InterPro" id="IPR003594">
    <property type="entry name" value="HATPase_dom"/>
</dbReference>
<evidence type="ECO:0000256" key="2">
    <source>
        <dbReference type="ARBA" id="ARBA00010587"/>
    </source>
</evidence>
<dbReference type="InterPro" id="IPR052162">
    <property type="entry name" value="Sensor_kinase/Photoreceptor"/>
</dbReference>
<evidence type="ECO:0000256" key="9">
    <source>
        <dbReference type="ARBA" id="ARBA00022840"/>
    </source>
</evidence>
<keyword evidence="5" id="KW-0808">Transferase</keyword>
<proteinExistence type="inferred from homology"/>
<dbReference type="PROSITE" id="PS00550">
    <property type="entry name" value="HEMERYTHRINS"/>
    <property type="match status" value="1"/>
</dbReference>
<organism evidence="19 20">
    <name type="scientific">endosymbiont of Galathealinum brachiosum</name>
    <dbReference type="NCBI Taxonomy" id="2200906"/>
    <lineage>
        <taxon>Bacteria</taxon>
        <taxon>Pseudomonadati</taxon>
        <taxon>Pseudomonadota</taxon>
        <taxon>Gammaproteobacteria</taxon>
        <taxon>sulfur-oxidizing symbionts</taxon>
    </lineage>
</organism>
<dbReference type="Gene3D" id="3.30.450.40">
    <property type="match status" value="1"/>
</dbReference>
<comment type="caution">
    <text evidence="19">The sequence shown here is derived from an EMBL/GenBank/DDBJ whole genome shotgun (WGS) entry which is preliminary data.</text>
</comment>
<evidence type="ECO:0000259" key="18">
    <source>
        <dbReference type="PROSITE" id="PS50113"/>
    </source>
</evidence>
<dbReference type="CDD" id="cd00156">
    <property type="entry name" value="REC"/>
    <property type="match status" value="1"/>
</dbReference>
<feature type="modified residue" description="4-aspartylphosphate" evidence="13">
    <location>
        <position position="1442"/>
    </location>
</feature>
<dbReference type="InterPro" id="IPR036097">
    <property type="entry name" value="HisK_dim/P_sf"/>
</dbReference>
<evidence type="ECO:0000256" key="5">
    <source>
        <dbReference type="ARBA" id="ARBA00022679"/>
    </source>
</evidence>
<keyword evidence="4 13" id="KW-0597">Phosphoprotein</keyword>
<evidence type="ECO:0000259" key="15">
    <source>
        <dbReference type="PROSITE" id="PS50109"/>
    </source>
</evidence>
<dbReference type="PROSITE" id="PS50112">
    <property type="entry name" value="PAS"/>
    <property type="match status" value="3"/>
</dbReference>
<dbReference type="SUPFAM" id="SSF47188">
    <property type="entry name" value="Hemerythrin-like"/>
    <property type="match status" value="1"/>
</dbReference>
<dbReference type="PANTHER" id="PTHR43304">
    <property type="entry name" value="PHYTOCHROME-LIKE PROTEIN CPH1"/>
    <property type="match status" value="1"/>
</dbReference>
<dbReference type="InterPro" id="IPR001610">
    <property type="entry name" value="PAC"/>
</dbReference>
<dbReference type="GO" id="GO:0005524">
    <property type="term" value="F:ATP binding"/>
    <property type="evidence" value="ECO:0007669"/>
    <property type="project" value="UniProtKB-KW"/>
</dbReference>
<keyword evidence="9" id="KW-0067">ATP-binding</keyword>
<comment type="catalytic activity">
    <reaction evidence="1">
        <text>ATP + protein L-histidine = ADP + protein N-phospho-L-histidine.</text>
        <dbReference type="EC" id="2.7.13.3"/>
    </reaction>
</comment>
<evidence type="ECO:0000256" key="1">
    <source>
        <dbReference type="ARBA" id="ARBA00000085"/>
    </source>
</evidence>
<dbReference type="SMART" id="SM00388">
    <property type="entry name" value="HisKA"/>
    <property type="match status" value="1"/>
</dbReference>
<evidence type="ECO:0000313" key="19">
    <source>
        <dbReference type="EMBL" id="RDH85701.1"/>
    </source>
</evidence>
<keyword evidence="6" id="KW-0479">Metal-binding</keyword>
<dbReference type="SMART" id="SM00448">
    <property type="entry name" value="REC"/>
    <property type="match status" value="1"/>
</dbReference>
<feature type="transmembrane region" description="Helical" evidence="14">
    <location>
        <begin position="12"/>
        <end position="33"/>
    </location>
</feature>
<dbReference type="InterPro" id="IPR003661">
    <property type="entry name" value="HisK_dim/P_dom"/>
</dbReference>
<dbReference type="InterPro" id="IPR012827">
    <property type="entry name" value="Hemerythrin_metal-bd"/>
</dbReference>
<dbReference type="SUPFAM" id="SSF55874">
    <property type="entry name" value="ATPase domain of HSP90 chaperone/DNA topoisomerase II/histidine kinase"/>
    <property type="match status" value="1"/>
</dbReference>
<evidence type="ECO:0000259" key="16">
    <source>
        <dbReference type="PROSITE" id="PS50110"/>
    </source>
</evidence>
<dbReference type="InterPro" id="IPR013656">
    <property type="entry name" value="PAS_4"/>
</dbReference>
<dbReference type="Gene3D" id="3.40.50.2300">
    <property type="match status" value="1"/>
</dbReference>